<gene>
    <name evidence="1" type="ORF">SDC9_11705</name>
</gene>
<protein>
    <submittedName>
        <fullName evidence="1">Uncharacterized protein</fullName>
    </submittedName>
</protein>
<reference evidence="1" key="1">
    <citation type="submission" date="2019-08" db="EMBL/GenBank/DDBJ databases">
        <authorList>
            <person name="Kucharzyk K."/>
            <person name="Murdoch R.W."/>
            <person name="Higgins S."/>
            <person name="Loffler F."/>
        </authorList>
    </citation>
    <scope>NUCLEOTIDE SEQUENCE</scope>
</reference>
<name>A0A644THX7_9ZZZZ</name>
<sequence length="130" mass="14613">MENTKKVTSAKVTEYEPDLSWNKWKVLPKGKDPGVPLEPGKRVKVEITWPDLETFEGLIGHESTFASFHALTRRCATRITNFPVGGELVETGADLVAVRVGRINKARELSINIGSFIFRESLLDEEEEKN</sequence>
<dbReference type="AlphaFoldDB" id="A0A644THX7"/>
<accession>A0A644THX7</accession>
<proteinExistence type="predicted"/>
<organism evidence="1">
    <name type="scientific">bioreactor metagenome</name>
    <dbReference type="NCBI Taxonomy" id="1076179"/>
    <lineage>
        <taxon>unclassified sequences</taxon>
        <taxon>metagenomes</taxon>
        <taxon>ecological metagenomes</taxon>
    </lineage>
</organism>
<evidence type="ECO:0000313" key="1">
    <source>
        <dbReference type="EMBL" id="MPL66037.1"/>
    </source>
</evidence>
<dbReference type="EMBL" id="VSSQ01000030">
    <property type="protein sequence ID" value="MPL66037.1"/>
    <property type="molecule type" value="Genomic_DNA"/>
</dbReference>
<comment type="caution">
    <text evidence="1">The sequence shown here is derived from an EMBL/GenBank/DDBJ whole genome shotgun (WGS) entry which is preliminary data.</text>
</comment>